<accession>A0A1W5CTU2</accession>
<dbReference type="SUPFAM" id="SSF53474">
    <property type="entry name" value="alpha/beta-Hydrolases"/>
    <property type="match status" value="1"/>
</dbReference>
<sequence>MASQTPQHERFGLLQLYPAPSAKAKTVTAPKARSLNAQFDIFALHGLNGDREETWTYTPDAAHEGKAKDAGTNKFRGKLGGKDSKTDMGGDRNPLWLRDYLKDDFPNARIYSVGYNSKVAFSFGTGRLDSFARELLVNIQRTRETENEKQRPILFVCHSMGGLVVKKALLVAHVDQVHYKNILDSTTAVFFLGTPHGGSDSTALAKPLVDIARIVFPRVLGTFRKDLVASLERNGPELLELSGQFRSIVDKENIHVFSFVEQDRHPLLSSRVVDEASATIGTATEEIIPINGHHTQITRYVKDSNNYAIVLLKLRQHVDSPEFATVKHFIPRITQSPPTFDESSPTLPGISLTFIDQQMGFSSRLRSHSTTSLTSSWSNPSEEPTDQFRDRSDSLYAAYSPFYQGTFTGSRGALFPSASFNNLQASYSNPSRYARPNASEPLFLVPYDKNDQFVSRKDIMQCLWEQLHVDAQNHKRVAIVGLGGAGKTEIAIACVHQYRSDHPDHFVFWIHASNADRMRQDLLSAADSLRLRGGNHPAADKLDLLRTWLADPKNGSWLIVLDNADDLRTFTDSEGSPRSGGSSGDTFLNRYLPHAPHGSILATSRSKQVGQHLVQRPSQLIEVGQMSKHEALNLLRERDLQGTDEDLLKLACHLEYLPLAIIQAAAYIISRSMPVKRYISLLRADDNQLVRLLDRAPKVQFSGSRSIVSVASTWKLSFDQVRDQDPQAADLLAVMTFFDRQRIPIEWLRGSVNEQTPRDAIGFEDGLGLLKAYSLVSERSDTSTIVEMHRLLQIIMRSWLSERGEAQSRALEASSRISHHFPSGDYTTRDECKDNLPHAQKILGDPLVSEASLDRTSKLQRAWLRAKVARYLYSQNRFSEADIQSSLALAGLTSAGHKLDGDALQVQLEHVSILRALGKFDAAVKLAQEARKESKKTFGEDDDLTLAATERLVQALENRGDYSEATKLAKAYTETRRKKLGNRHPDVIGSLYKVASLLKIQGKYHDAEQYARQIIQSRSIDLVLGPEHPKTLKACYRLASTLSGQGRYREADEEFRKAIRSQKKAIGDEHYDTIISIFWFARNLHLMRQLREAESLLRKLSEQGQNFLGTNHPETWLVIGSLTAVLQDLSQKTNPPTTTYLTESKKLNEQLLQSRTEHLPPNHPDLIASISALATDDRLLHNLDEAATREDEAWKLAKSSLGRDHPVSMQSAFNKALIYQAQGNMSAAAEWHELAFKRRKKVLTWRHPDTWLSARRLVPVLAALGKRARADKLRQRMAAHLEEGPEGLEWLVGRWGEEDWEGEEEVEEEVEKVGEEVGKF</sequence>
<proteinExistence type="inferred from homology"/>
<dbReference type="InterPro" id="IPR053137">
    <property type="entry name" value="NLR-like"/>
</dbReference>
<reference evidence="6" key="1">
    <citation type="submission" date="2017-03" db="EMBL/GenBank/DDBJ databases">
        <authorList>
            <person name="Sharma R."/>
            <person name="Thines M."/>
        </authorList>
    </citation>
    <scope>NUCLEOTIDE SEQUENCE [LARGE SCALE GENOMIC DNA]</scope>
</reference>
<dbReference type="Pfam" id="PF13424">
    <property type="entry name" value="TPR_12"/>
    <property type="match status" value="1"/>
</dbReference>
<dbReference type="InterPro" id="IPR027417">
    <property type="entry name" value="P-loop_NTPase"/>
</dbReference>
<dbReference type="PANTHER" id="PTHR46082">
    <property type="entry name" value="ATP/GTP-BINDING PROTEIN-RELATED"/>
    <property type="match status" value="1"/>
</dbReference>
<evidence type="ECO:0000259" key="3">
    <source>
        <dbReference type="Pfam" id="PF05057"/>
    </source>
</evidence>
<dbReference type="Gene3D" id="3.40.50.300">
    <property type="entry name" value="P-loop containing nucleotide triphosphate hydrolases"/>
    <property type="match status" value="1"/>
</dbReference>
<keyword evidence="6" id="KW-1185">Reference proteome</keyword>
<protein>
    <submittedName>
        <fullName evidence="5">Tetratricopeptide-like helical domain</fullName>
    </submittedName>
</protein>
<dbReference type="Pfam" id="PF25000">
    <property type="entry name" value="DUF7779"/>
    <property type="match status" value="1"/>
</dbReference>
<dbReference type="InterPro" id="IPR011990">
    <property type="entry name" value="TPR-like_helical_dom_sf"/>
</dbReference>
<dbReference type="InterPro" id="IPR007751">
    <property type="entry name" value="DUF676_lipase-like"/>
</dbReference>
<dbReference type="Gene3D" id="1.25.40.10">
    <property type="entry name" value="Tetratricopeptide repeat domain"/>
    <property type="match status" value="3"/>
</dbReference>
<evidence type="ECO:0000313" key="5">
    <source>
        <dbReference type="EMBL" id="SLM34263.1"/>
    </source>
</evidence>
<dbReference type="InterPro" id="IPR056681">
    <property type="entry name" value="DUF7779"/>
</dbReference>
<feature type="domain" description="DUF7779" evidence="4">
    <location>
        <begin position="723"/>
        <end position="802"/>
    </location>
</feature>
<evidence type="ECO:0000259" key="4">
    <source>
        <dbReference type="Pfam" id="PF25000"/>
    </source>
</evidence>
<evidence type="ECO:0000256" key="2">
    <source>
        <dbReference type="SAM" id="MobiDB-lite"/>
    </source>
</evidence>
<dbReference type="InterPro" id="IPR029058">
    <property type="entry name" value="AB_hydrolase_fold"/>
</dbReference>
<dbReference type="InterPro" id="IPR019734">
    <property type="entry name" value="TPR_rpt"/>
</dbReference>
<dbReference type="SUPFAM" id="SSF52540">
    <property type="entry name" value="P-loop containing nucleoside triphosphate hydrolases"/>
    <property type="match status" value="1"/>
</dbReference>
<dbReference type="SUPFAM" id="SSF48452">
    <property type="entry name" value="TPR-like"/>
    <property type="match status" value="3"/>
</dbReference>
<comment type="similarity">
    <text evidence="1">Belongs to the putative lipase ROG1 family.</text>
</comment>
<feature type="domain" description="DUF676" evidence="3">
    <location>
        <begin position="97"/>
        <end position="198"/>
    </location>
</feature>
<dbReference type="Proteomes" id="UP000192927">
    <property type="component" value="Unassembled WGS sequence"/>
</dbReference>
<dbReference type="Gene3D" id="3.40.50.1820">
    <property type="entry name" value="alpha/beta hydrolase"/>
    <property type="match status" value="1"/>
</dbReference>
<evidence type="ECO:0000313" key="6">
    <source>
        <dbReference type="Proteomes" id="UP000192927"/>
    </source>
</evidence>
<evidence type="ECO:0000256" key="1">
    <source>
        <dbReference type="ARBA" id="ARBA00007920"/>
    </source>
</evidence>
<dbReference type="SMART" id="SM00028">
    <property type="entry name" value="TPR"/>
    <property type="match status" value="3"/>
</dbReference>
<name>A0A1W5CTU2_9LECA</name>
<dbReference type="EMBL" id="FWEW01000268">
    <property type="protein sequence ID" value="SLM34263.1"/>
    <property type="molecule type" value="Genomic_DNA"/>
</dbReference>
<dbReference type="Pfam" id="PF13374">
    <property type="entry name" value="TPR_10"/>
    <property type="match status" value="2"/>
</dbReference>
<feature type="region of interest" description="Disordered" evidence="2">
    <location>
        <begin position="63"/>
        <end position="87"/>
    </location>
</feature>
<organism evidence="5 6">
    <name type="scientific">Lasallia pustulata</name>
    <dbReference type="NCBI Taxonomy" id="136370"/>
    <lineage>
        <taxon>Eukaryota</taxon>
        <taxon>Fungi</taxon>
        <taxon>Dikarya</taxon>
        <taxon>Ascomycota</taxon>
        <taxon>Pezizomycotina</taxon>
        <taxon>Lecanoromycetes</taxon>
        <taxon>OSLEUM clade</taxon>
        <taxon>Umbilicariomycetidae</taxon>
        <taxon>Umbilicariales</taxon>
        <taxon>Umbilicariaceae</taxon>
        <taxon>Lasallia</taxon>
    </lineage>
</organism>
<dbReference type="Pfam" id="PF05057">
    <property type="entry name" value="DUF676"/>
    <property type="match status" value="1"/>
</dbReference>
<dbReference type="PANTHER" id="PTHR46082:SF6">
    <property type="entry name" value="AAA+ ATPASE DOMAIN-CONTAINING PROTEIN-RELATED"/>
    <property type="match status" value="1"/>
</dbReference>